<protein>
    <submittedName>
        <fullName evidence="1">Uncharacterized protein</fullName>
    </submittedName>
</protein>
<dbReference type="EMBL" id="JAGRRH010000019">
    <property type="protein sequence ID" value="KAG7348802.1"/>
    <property type="molecule type" value="Genomic_DNA"/>
</dbReference>
<keyword evidence="2" id="KW-1185">Reference proteome</keyword>
<reference evidence="1" key="1">
    <citation type="journal article" date="2021" name="Sci. Rep.">
        <title>Diploid genomic architecture of Nitzschia inconspicua, an elite biomass production diatom.</title>
        <authorList>
            <person name="Oliver A."/>
            <person name="Podell S."/>
            <person name="Pinowska A."/>
            <person name="Traller J.C."/>
            <person name="Smith S.R."/>
            <person name="McClure R."/>
            <person name="Beliaev A."/>
            <person name="Bohutskyi P."/>
            <person name="Hill E.A."/>
            <person name="Rabines A."/>
            <person name="Zheng H."/>
            <person name="Allen L.Z."/>
            <person name="Kuo A."/>
            <person name="Grigoriev I.V."/>
            <person name="Allen A.E."/>
            <person name="Hazlebeck D."/>
            <person name="Allen E.E."/>
        </authorList>
    </citation>
    <scope>NUCLEOTIDE SEQUENCE</scope>
    <source>
        <strain evidence="1">Hildebrandi</strain>
    </source>
</reference>
<dbReference type="OrthoDB" id="49018at2759"/>
<comment type="caution">
    <text evidence="1">The sequence shown here is derived from an EMBL/GenBank/DDBJ whole genome shotgun (WGS) entry which is preliminary data.</text>
</comment>
<organism evidence="1 2">
    <name type="scientific">Nitzschia inconspicua</name>
    <dbReference type="NCBI Taxonomy" id="303405"/>
    <lineage>
        <taxon>Eukaryota</taxon>
        <taxon>Sar</taxon>
        <taxon>Stramenopiles</taxon>
        <taxon>Ochrophyta</taxon>
        <taxon>Bacillariophyta</taxon>
        <taxon>Bacillariophyceae</taxon>
        <taxon>Bacillariophycidae</taxon>
        <taxon>Bacillariales</taxon>
        <taxon>Bacillariaceae</taxon>
        <taxon>Nitzschia</taxon>
    </lineage>
</organism>
<sequence length="224" mass="25634">MSSRRRSTFILAHDPLTPIIGEPIARAIKTLTREVYGNAKSVPSNRGCGSNGHLAMVMSPEAYTFHSDEPFIVPSIPRELPSYADDATDAEIYYANFAYEDEVTAFQTYNTLQQTLRKQILTAVEPPFYHELEDREFGYMDVTLLQLLNHLTTDYGEITPQDLEENREKLRAPWNPVEDMTTVWNRIHDCIQFAAGNYDPISYDTAMCLTLEAFTNTIHLRMEI</sequence>
<reference evidence="1" key="2">
    <citation type="submission" date="2021-04" db="EMBL/GenBank/DDBJ databases">
        <authorList>
            <person name="Podell S."/>
        </authorList>
    </citation>
    <scope>NUCLEOTIDE SEQUENCE</scope>
    <source>
        <strain evidence="1">Hildebrandi</strain>
    </source>
</reference>
<gene>
    <name evidence="1" type="ORF">IV203_011399</name>
</gene>
<dbReference type="Proteomes" id="UP000693970">
    <property type="component" value="Unassembled WGS sequence"/>
</dbReference>
<accession>A0A9K3KSN1</accession>
<name>A0A9K3KSN1_9STRA</name>
<evidence type="ECO:0000313" key="1">
    <source>
        <dbReference type="EMBL" id="KAG7348802.1"/>
    </source>
</evidence>
<proteinExistence type="predicted"/>
<evidence type="ECO:0000313" key="2">
    <source>
        <dbReference type="Proteomes" id="UP000693970"/>
    </source>
</evidence>
<dbReference type="AlphaFoldDB" id="A0A9K3KSN1"/>